<evidence type="ECO:0000256" key="3">
    <source>
        <dbReference type="ARBA" id="ARBA00023128"/>
    </source>
</evidence>
<evidence type="ECO:0000256" key="2">
    <source>
        <dbReference type="ARBA" id="ARBA00008164"/>
    </source>
</evidence>
<dbReference type="GO" id="GO:0005886">
    <property type="term" value="C:plasma membrane"/>
    <property type="evidence" value="ECO:0007669"/>
    <property type="project" value="UniProtKB-ARBA"/>
</dbReference>
<dbReference type="FunFam" id="3.30.479.30:FF:000004">
    <property type="entry name" value="Putative membrane protease family, stomatin"/>
    <property type="match status" value="1"/>
</dbReference>
<dbReference type="PANTHER" id="PTHR43327:SF10">
    <property type="entry name" value="STOMATIN-LIKE PROTEIN 2, MITOCHONDRIAL"/>
    <property type="match status" value="1"/>
</dbReference>
<name>G0TV38_TRYVY</name>
<dbReference type="GO" id="GO:0098552">
    <property type="term" value="C:side of membrane"/>
    <property type="evidence" value="ECO:0007669"/>
    <property type="project" value="UniProtKB-ARBA"/>
</dbReference>
<dbReference type="InterPro" id="IPR036013">
    <property type="entry name" value="Band_7/SPFH_dom_sf"/>
</dbReference>
<feature type="domain" description="Band 7" evidence="5">
    <location>
        <begin position="133"/>
        <end position="291"/>
    </location>
</feature>
<accession>G0TV38</accession>
<dbReference type="VEuPathDB" id="TriTrypDB:TvY486_0500120"/>
<dbReference type="SUPFAM" id="SSF117892">
    <property type="entry name" value="Band 7/SPFH domain"/>
    <property type="match status" value="1"/>
</dbReference>
<evidence type="ECO:0000313" key="6">
    <source>
        <dbReference type="EMBL" id="CCC47803.1"/>
    </source>
</evidence>
<sequence>MLRRSLCAAPLIRSAEHNLCRPLLWDVMALDSSRVQYSTSPGTGTPYPNTYQQRSQMVVPSNSDGGHASMSLPSPYVASNRSGHFYGRGSVAGATDGVNNTVPGGGVGRNYMHRASRTPLDRSSFVEQVPRNKIINIVPQGREYVVERLGTFHRTLGSGWWFVAPFIDRIRYAYTVKEQGIELFNQSAITSDNVMVEVDGVIFLRIVDVRKASYNIENPVYNLLNLAQTTMRSEIGKLDLDTLFRERAVLNKNIVEILKGEAADWGIECKRVEIRDITVSELVRQSMDLQADAERRKRQLILQSEGEAQAEVNRAEGMKKAQLCAADANKYSVVKQAEGEAEATKRKAQAVAESVTTVAAAFDRAPNSKSCSDAVALRVAEQYIEKFGEIARQTNTVVLSGQNMSDPATFAAQALALYNTLSSKTGGCSTTPLDPNPVGTNDSKQ</sequence>
<dbReference type="InterPro" id="IPR050710">
    <property type="entry name" value="Band7/mec-2_domain"/>
</dbReference>
<dbReference type="CDD" id="cd08829">
    <property type="entry name" value="SPFH_paraslipin"/>
    <property type="match status" value="1"/>
</dbReference>
<dbReference type="EMBL" id="HE573021">
    <property type="protein sequence ID" value="CCC47803.1"/>
    <property type="molecule type" value="Genomic_DNA"/>
</dbReference>
<evidence type="ECO:0000256" key="4">
    <source>
        <dbReference type="SAM" id="MobiDB-lite"/>
    </source>
</evidence>
<evidence type="ECO:0000256" key="1">
    <source>
        <dbReference type="ARBA" id="ARBA00004173"/>
    </source>
</evidence>
<dbReference type="Pfam" id="PF16200">
    <property type="entry name" value="Band_7_C"/>
    <property type="match status" value="1"/>
</dbReference>
<protein>
    <recommendedName>
        <fullName evidence="5">Band 7 domain-containing protein</fullName>
    </recommendedName>
</protein>
<reference evidence="6" key="1">
    <citation type="journal article" date="2012" name="Proc. Natl. Acad. Sci. U.S.A.">
        <title>Antigenic diversity is generated by distinct evolutionary mechanisms in African trypanosome species.</title>
        <authorList>
            <person name="Jackson A.P."/>
            <person name="Berry A."/>
            <person name="Aslett M."/>
            <person name="Allison H.C."/>
            <person name="Burton P."/>
            <person name="Vavrova-Anderson J."/>
            <person name="Brown R."/>
            <person name="Browne H."/>
            <person name="Corton N."/>
            <person name="Hauser H."/>
            <person name="Gamble J."/>
            <person name="Gilderthorp R."/>
            <person name="Marcello L."/>
            <person name="McQuillan J."/>
            <person name="Otto T.D."/>
            <person name="Quail M.A."/>
            <person name="Sanders M.J."/>
            <person name="van Tonder A."/>
            <person name="Ginger M.L."/>
            <person name="Field M.C."/>
            <person name="Barry J.D."/>
            <person name="Hertz-Fowler C."/>
            <person name="Berriman M."/>
        </authorList>
    </citation>
    <scope>NUCLEOTIDE SEQUENCE</scope>
    <source>
        <strain evidence="6">Y486</strain>
    </source>
</reference>
<dbReference type="GO" id="GO:0005739">
    <property type="term" value="C:mitochondrion"/>
    <property type="evidence" value="ECO:0007669"/>
    <property type="project" value="UniProtKB-SubCell"/>
</dbReference>
<dbReference type="PRINTS" id="PR00721">
    <property type="entry name" value="STOMATIN"/>
</dbReference>
<dbReference type="Pfam" id="PF01145">
    <property type="entry name" value="Band_7"/>
    <property type="match status" value="1"/>
</dbReference>
<dbReference type="SMART" id="SM00244">
    <property type="entry name" value="PHB"/>
    <property type="match status" value="1"/>
</dbReference>
<dbReference type="AlphaFoldDB" id="G0TV38"/>
<organism evidence="6">
    <name type="scientific">Trypanosoma vivax (strain Y486)</name>
    <dbReference type="NCBI Taxonomy" id="1055687"/>
    <lineage>
        <taxon>Eukaryota</taxon>
        <taxon>Discoba</taxon>
        <taxon>Euglenozoa</taxon>
        <taxon>Kinetoplastea</taxon>
        <taxon>Metakinetoplastina</taxon>
        <taxon>Trypanosomatida</taxon>
        <taxon>Trypanosomatidae</taxon>
        <taxon>Trypanosoma</taxon>
        <taxon>Duttonella</taxon>
    </lineage>
</organism>
<dbReference type="GO" id="GO:0007005">
    <property type="term" value="P:mitochondrion organization"/>
    <property type="evidence" value="ECO:0007669"/>
    <property type="project" value="TreeGrafter"/>
</dbReference>
<dbReference type="Gene3D" id="3.30.479.30">
    <property type="entry name" value="Band 7 domain"/>
    <property type="match status" value="1"/>
</dbReference>
<comment type="similarity">
    <text evidence="2">Belongs to the band 7/mec-2 family.</text>
</comment>
<dbReference type="InterPro" id="IPR001107">
    <property type="entry name" value="Band_7"/>
</dbReference>
<proteinExistence type="inferred from homology"/>
<evidence type="ECO:0000259" key="5">
    <source>
        <dbReference type="SMART" id="SM00244"/>
    </source>
</evidence>
<comment type="subcellular location">
    <subcellularLocation>
        <location evidence="1">Mitochondrion</location>
    </subcellularLocation>
</comment>
<dbReference type="PANTHER" id="PTHR43327">
    <property type="entry name" value="STOMATIN-LIKE PROTEIN 2, MITOCHONDRIAL"/>
    <property type="match status" value="1"/>
</dbReference>
<gene>
    <name evidence="6" type="ORF">TVY486_0500120</name>
</gene>
<dbReference type="InterPro" id="IPR032435">
    <property type="entry name" value="STML2-like_C"/>
</dbReference>
<keyword evidence="3" id="KW-0496">Mitochondrion</keyword>
<feature type="region of interest" description="Disordered" evidence="4">
    <location>
        <begin position="424"/>
        <end position="445"/>
    </location>
</feature>
<dbReference type="InterPro" id="IPR001972">
    <property type="entry name" value="Stomatin_HflK_fam"/>
</dbReference>